<comment type="similarity">
    <text evidence="1">Belongs to the FAM228 family.</text>
</comment>
<dbReference type="PANTHER" id="PTHR28584:SF1">
    <property type="entry name" value="PROTEIN FAM228B"/>
    <property type="match status" value="1"/>
</dbReference>
<protein>
    <recommendedName>
        <fullName evidence="5">Protein FAM228B</fullName>
    </recommendedName>
</protein>
<reference evidence="4" key="1">
    <citation type="submission" date="2015-02" db="EMBL/GenBank/DDBJ databases">
        <title>Genome sequencing for Strongylocentrotus purpuratus.</title>
        <authorList>
            <person name="Murali S."/>
            <person name="Liu Y."/>
            <person name="Vee V."/>
            <person name="English A."/>
            <person name="Wang M."/>
            <person name="Skinner E."/>
            <person name="Han Y."/>
            <person name="Muzny D.M."/>
            <person name="Worley K.C."/>
            <person name="Gibbs R.A."/>
        </authorList>
    </citation>
    <scope>NUCLEOTIDE SEQUENCE</scope>
</reference>
<evidence type="ECO:0000256" key="2">
    <source>
        <dbReference type="SAM" id="MobiDB-lite"/>
    </source>
</evidence>
<dbReference type="PANTHER" id="PTHR28584">
    <property type="entry name" value="FAMILY WITH SEQUENCE SIMILARITY 228 MEMBER A"/>
    <property type="match status" value="1"/>
</dbReference>
<keyword evidence="4" id="KW-1185">Reference proteome</keyword>
<dbReference type="GeneID" id="582953"/>
<dbReference type="InterPro" id="IPR040046">
    <property type="entry name" value="FAM228"/>
</dbReference>
<dbReference type="OMA" id="KVCSYKK"/>
<evidence type="ECO:0008006" key="5">
    <source>
        <dbReference type="Google" id="ProtNLM"/>
    </source>
</evidence>
<proteinExistence type="inferred from homology"/>
<feature type="region of interest" description="Disordered" evidence="2">
    <location>
        <begin position="49"/>
        <end position="92"/>
    </location>
</feature>
<organism evidence="3 4">
    <name type="scientific">Strongylocentrotus purpuratus</name>
    <name type="common">Purple sea urchin</name>
    <dbReference type="NCBI Taxonomy" id="7668"/>
    <lineage>
        <taxon>Eukaryota</taxon>
        <taxon>Metazoa</taxon>
        <taxon>Echinodermata</taxon>
        <taxon>Eleutherozoa</taxon>
        <taxon>Echinozoa</taxon>
        <taxon>Echinoidea</taxon>
        <taxon>Euechinoidea</taxon>
        <taxon>Echinacea</taxon>
        <taxon>Camarodonta</taxon>
        <taxon>Echinidea</taxon>
        <taxon>Strongylocentrotidae</taxon>
        <taxon>Strongylocentrotus</taxon>
    </lineage>
</organism>
<dbReference type="RefSeq" id="XP_787975.1">
    <property type="nucleotide sequence ID" value="XM_782882.5"/>
</dbReference>
<dbReference type="EnsemblMetazoa" id="XM_782882">
    <property type="protein sequence ID" value="XP_787975"/>
    <property type="gene ID" value="LOC582953"/>
</dbReference>
<dbReference type="AlphaFoldDB" id="A0A7M7RCS4"/>
<dbReference type="OrthoDB" id="9905773at2759"/>
<feature type="compositionally biased region" description="Polar residues" evidence="2">
    <location>
        <begin position="55"/>
        <end position="66"/>
    </location>
</feature>
<sequence>MMQSMRSRDRLENVRIHSPEVREILLDDARENDTQKLFTTIHTFRRKLEELPEQTEPSCSSPQRPGTSERRRPWSTPVASRTGMMSAGSAGSALDQTTKIQNWLCQKAVRHVQEKADPESKETKKMYMGVLNTEKTFVKDVDNYLMNKAFLDLRKKEMLYKKWSEKISEPIDSSIYQEMKNFPKVDKRKRSIYKEYLRHGNKKGFVFLDTYDTEEYDPMKLVVPRPAPLKIQRNTTEDPTLQQERERNNEDRTTLACQTGEVLPDKAVERHRLPPLPLVPLGRHGTECATWLAMPLHDIESPVRLGSRRRMQGVFNTTHYDFSQPFYDPENVRLHQQTLQSPSQSQATVVS</sequence>
<dbReference type="KEGG" id="spu:582953"/>
<evidence type="ECO:0000313" key="4">
    <source>
        <dbReference type="Proteomes" id="UP000007110"/>
    </source>
</evidence>
<reference evidence="3" key="2">
    <citation type="submission" date="2021-01" db="UniProtKB">
        <authorList>
            <consortium name="EnsemblMetazoa"/>
        </authorList>
    </citation>
    <scope>IDENTIFICATION</scope>
</reference>
<evidence type="ECO:0000256" key="1">
    <source>
        <dbReference type="ARBA" id="ARBA00007753"/>
    </source>
</evidence>
<accession>A0A7M7RCS4</accession>
<name>A0A7M7RCS4_STRPU</name>
<dbReference type="Proteomes" id="UP000007110">
    <property type="component" value="Unassembled WGS sequence"/>
</dbReference>
<dbReference type="InParanoid" id="A0A7M7RCS4"/>
<evidence type="ECO:0000313" key="3">
    <source>
        <dbReference type="EnsemblMetazoa" id="XP_787975"/>
    </source>
</evidence>